<dbReference type="InterPro" id="IPR018201">
    <property type="entry name" value="Ketoacyl_synth_AS"/>
</dbReference>
<evidence type="ECO:0000313" key="10">
    <source>
        <dbReference type="Ensembl" id="ENSAMXP00000033334.1"/>
    </source>
</evidence>
<accession>A0A3B1IW64</accession>
<dbReference type="InterPro" id="IPR016039">
    <property type="entry name" value="Thiolase-like"/>
</dbReference>
<keyword evidence="4" id="KW-0808">Transferase</keyword>
<dbReference type="GO" id="GO:0044550">
    <property type="term" value="P:secondary metabolite biosynthetic process"/>
    <property type="evidence" value="ECO:0007669"/>
    <property type="project" value="UniProtKB-ARBA"/>
</dbReference>
<proteinExistence type="predicted"/>
<reference evidence="11" key="2">
    <citation type="journal article" date="2014" name="Nat. Commun.">
        <title>The cavefish genome reveals candidate genes for eye loss.</title>
        <authorList>
            <person name="McGaugh S.E."/>
            <person name="Gross J.B."/>
            <person name="Aken B."/>
            <person name="Blin M."/>
            <person name="Borowsky R."/>
            <person name="Chalopin D."/>
            <person name="Hinaux H."/>
            <person name="Jeffery W.R."/>
            <person name="Keene A."/>
            <person name="Ma L."/>
            <person name="Minx P."/>
            <person name="Murphy D."/>
            <person name="O'Quin K.E."/>
            <person name="Retaux S."/>
            <person name="Rohner N."/>
            <person name="Searle S.M."/>
            <person name="Stahl B.A."/>
            <person name="Tabin C."/>
            <person name="Volff J.N."/>
            <person name="Yoshizawa M."/>
            <person name="Warren W.C."/>
        </authorList>
    </citation>
    <scope>NUCLEOTIDE SEQUENCE [LARGE SCALE GENOMIC DNA]</scope>
    <source>
        <strain evidence="11">female</strain>
    </source>
</reference>
<dbReference type="SUPFAM" id="SSF52151">
    <property type="entry name" value="FabD/lysophospholipase-like"/>
    <property type="match status" value="1"/>
</dbReference>
<dbReference type="InterPro" id="IPR016036">
    <property type="entry name" value="Malonyl_transacylase_ACP-bd"/>
</dbReference>
<keyword evidence="11" id="KW-1185">Reference proteome</keyword>
<keyword evidence="2" id="KW-0596">Phosphopantetheine</keyword>
<evidence type="ECO:0000313" key="11">
    <source>
        <dbReference type="Proteomes" id="UP000018467"/>
    </source>
</evidence>
<dbReference type="CDD" id="cd05274">
    <property type="entry name" value="KR_FAS_SDR_x"/>
    <property type="match status" value="1"/>
</dbReference>
<dbReference type="SUPFAM" id="SSF47336">
    <property type="entry name" value="ACP-like"/>
    <property type="match status" value="1"/>
</dbReference>
<dbReference type="InterPro" id="IPR014030">
    <property type="entry name" value="Ketoacyl_synth_N"/>
</dbReference>
<sequence>MDEEDGEIAVIGIGCNFPGGEGIDNFWKVLCEGKNCAVEIPNERFDCSYWYSPDQNKPGKTYTSRAALIDGVNEFDHRLFGLTEAESSQMDPQHKLLLHSTYRAFENAGIPLEKASGTKTAVFIGMMNRDYELNKMKGNPNTISHWTGTGIAMSISANRISYAFNLTGPSLAIDTACSSSLVALHLGCQAIKQGDCEMALCGGVSCIYDPQLFVALSKAKMISPDGTSKPFSKDANGYGRGEGCGVVLLKPLKKAIADSDHIWGIISKTAVNQDGHTASPITKPSMVQQEELLRTLYNTESDVARVQYIEAHGTGTPVGDPIEANTISNIIAKARPAESGALCIGSVKGNIGHTESAAGVAGLIKVLLMMKHETIVPSLFYSEDNASIDTKALNISIPTKSKTWEMTENVGRIAGINNFGFGGTNAHAVIKQYRENTNVPKTKKSTKPLQYYVLSGASEKSLAMMIEDTIEKLDTAKDLDIASLAYTSACRRSHLKNEYRRAFPSSSLADLKEHLLLAKHRKIEPSQLDSRLIFVFCGNGLTYQGMCRQLLKEQPVFREKVREVEHLFQCYQQISMLDLLEKDRDQFSKPEVIQPLLFAIQIAIYELLKSWGVRPEAVLGHSVGEVAAAHCSGLLSLEDAVKVIHHRSFLQSRVTGGKMLVVSNMVVSEVSKLLPSYSGKVCLAACNSPLSCTLSGDADSIDSVLNRLSSLPNSKELFLHALDVPAAYHSHKMDPILSEIKDRIGFLKKNEMATELYSTVTGNMASNSDFFTGEYWAQNVREPVAFEKAVRSVGKDKKNAVFVEIGPRRALQRNIVEILGRETRVFSSVQPEKDHETMLTLVPKLFEAGCNVDWAQFYRGCETKLAAFPKYRFDCVKKPLIFESMQTGFTGSHPVLAQTSRDSTEFACNLTSNSLSYLNQHKNNGIAIIPGAFYAELGLASCIAATKPKVPLNTLQLSVNFQRPFVYSQNPTEMKVTLKTAKNETNFNIHSSSATFASGSVTHRIEGQGIEDLRISLESIYKRCTSVMSSEELYKNLNMGGFQYESVFRNEGTVHYGEHLREAISTVSVPEELLAQLHDYCIHPVILDYFMQLLPVTVAGTAMSRPGFPIGIGRLTVLEPLQKDMVIYLRATNIETDHLEVCGCFTDKDGKLLVEIRQAQLKYLKGPSYLVEEFFYHTDFKVNSENQNSTPKTPFPKALVFADHLGLAEALKKHLAPTSKYLSFKHAEELLHEGFQALMLKLNISDVNKPFDEILFIWSDTNLTTCSADRTLETMVNCCEVFRKIVTALKSGSFPHSIRTVTYRASETTVDQVTLGFVLSGMIRACAAEVSELLFQLVDISSVSSQDVAAFAQVLKSYPCHKYPELLVKDGQILKSNIVRTPLRNSLTSKNSVQVSPPENFVLQTAKPYTITGLSAIQAEDSSSHIKENNVEIQLSKLCVHSSDYYPVSVSGLKFGQTIYWDNHATQDHKLLALDFSGTVTAVGKAVSRLKVGDHIVSCYPVAASSKIEIPEDVCYKTKKVPFLKHAPCLSFLALSWEILHHALPRVKQQRKLSIFSSTPNACFLTVLTMTASKSGWNVVVGTNLNGSIQTANKFNAWVLLPPFDRTLFSEVCRLNSVRYIVPICEDQCSLSLCETILREENCNACVHPIQISRVLEKGSLKLRKPQIYKWLKSMHLDVRSLDLPVVTFQKVTSGGIDILPVENSESYFGSKTIRTITLRDENARIQSDIPFLLGAKQLFQKRSVYIVTGGLSGLGFETVKFIAQRGGMQQEISTVKNQNDVEILSLQCDVSVIRQVEKVISVIGQTFPMCPIKGVFHSAVVLHDGLIESLNRALYEKVLKPKVCGALNLHHATRHCKLDYFVCYSSISSFIGNASQSNYAAANSFLDTFCHYRRNIGLAGQSINWGALNLGLLLNKDHFQRFLESKGMAIMEVNEIHQCLQECLLLNRPQQVICKFNFRNLRTHVLSQNASLRMRFSALVQEASRNDQIAELETTKSKSSPHEYVRSVLCNTLGVKEEKLSEDMTLADLGVDSMLAMTLQNLFAQEKGVNIPLVKFLDSSTTLAALAAAKKGSQCKNI</sequence>
<dbReference type="PANTHER" id="PTHR45681:SF8">
    <property type="entry name" value="CARRIER DOMAIN-CONTAINING PROTEIN"/>
    <property type="match status" value="1"/>
</dbReference>
<dbReference type="InterPro" id="IPR016035">
    <property type="entry name" value="Acyl_Trfase/lysoPLipase"/>
</dbReference>
<dbReference type="Pfam" id="PF00698">
    <property type="entry name" value="Acyl_transf_1"/>
    <property type="match status" value="1"/>
</dbReference>
<dbReference type="InterPro" id="IPR011032">
    <property type="entry name" value="GroES-like_sf"/>
</dbReference>
<feature type="domain" description="PKS/mFAS DH" evidence="9">
    <location>
        <begin position="887"/>
        <end position="1170"/>
    </location>
</feature>
<dbReference type="SMART" id="SM00823">
    <property type="entry name" value="PKS_PP"/>
    <property type="match status" value="1"/>
</dbReference>
<evidence type="ECO:0000256" key="4">
    <source>
        <dbReference type="ARBA" id="ARBA00022679"/>
    </source>
</evidence>
<feature type="region of interest" description="C-terminal hotdog fold" evidence="6">
    <location>
        <begin position="1025"/>
        <end position="1170"/>
    </location>
</feature>
<dbReference type="InterPro" id="IPR042104">
    <property type="entry name" value="PKS_dehydratase_sf"/>
</dbReference>
<dbReference type="PROSITE" id="PS52019">
    <property type="entry name" value="PKS_MFAS_DH"/>
    <property type="match status" value="1"/>
</dbReference>
<dbReference type="InterPro" id="IPR032821">
    <property type="entry name" value="PKS_assoc"/>
</dbReference>
<dbReference type="Ensembl" id="ENSAMXT00000046746.1">
    <property type="protein sequence ID" value="ENSAMXP00000033334.1"/>
    <property type="gene ID" value="ENSAMXG00000032136.1"/>
</dbReference>
<evidence type="ECO:0000256" key="2">
    <source>
        <dbReference type="ARBA" id="ARBA00022450"/>
    </source>
</evidence>
<dbReference type="Gene3D" id="3.90.180.10">
    <property type="entry name" value="Medium-chain alcohol dehydrogenases, catalytic domain"/>
    <property type="match status" value="1"/>
</dbReference>
<dbReference type="SUPFAM" id="SSF53901">
    <property type="entry name" value="Thiolase-like"/>
    <property type="match status" value="1"/>
</dbReference>
<dbReference type="Pfam" id="PF00109">
    <property type="entry name" value="ketoacyl-synt"/>
    <property type="match status" value="1"/>
</dbReference>
<dbReference type="InterPro" id="IPR014031">
    <property type="entry name" value="Ketoacyl_synth_C"/>
</dbReference>
<reference evidence="10" key="3">
    <citation type="submission" date="2025-08" db="UniProtKB">
        <authorList>
            <consortium name="Ensembl"/>
        </authorList>
    </citation>
    <scope>IDENTIFICATION</scope>
</reference>
<dbReference type="Pfam" id="PF02801">
    <property type="entry name" value="Ketoacyl-synt_C"/>
    <property type="match status" value="1"/>
</dbReference>
<dbReference type="Pfam" id="PF14765">
    <property type="entry name" value="PS-DH"/>
    <property type="match status" value="1"/>
</dbReference>
<reference evidence="10" key="4">
    <citation type="submission" date="2025-09" db="UniProtKB">
        <authorList>
            <consortium name="Ensembl"/>
        </authorList>
    </citation>
    <scope>IDENTIFICATION</scope>
</reference>
<name>A0A3B1IW64_ASTMX</name>
<dbReference type="PROSITE" id="PS50075">
    <property type="entry name" value="CARRIER"/>
    <property type="match status" value="1"/>
</dbReference>
<dbReference type="Pfam" id="PF16197">
    <property type="entry name" value="KAsynt_C_assoc"/>
    <property type="match status" value="1"/>
</dbReference>
<evidence type="ECO:0000256" key="5">
    <source>
        <dbReference type="ARBA" id="ARBA00048404"/>
    </source>
</evidence>
<dbReference type="Gene3D" id="3.30.70.3290">
    <property type="match status" value="1"/>
</dbReference>
<dbReference type="InterPro" id="IPR036291">
    <property type="entry name" value="NAD(P)-bd_dom_sf"/>
</dbReference>
<evidence type="ECO:0000259" key="7">
    <source>
        <dbReference type="PROSITE" id="PS50075"/>
    </source>
</evidence>
<feature type="active site" description="Proton acceptor; for dehydratase activity" evidence="6">
    <location>
        <position position="921"/>
    </location>
</feature>
<evidence type="ECO:0000256" key="3">
    <source>
        <dbReference type="ARBA" id="ARBA00022553"/>
    </source>
</evidence>
<comment type="catalytic activity">
    <reaction evidence="5">
        <text>holo-[ACP] + malonyl-CoA = malonyl-[ACP] + CoA</text>
        <dbReference type="Rhea" id="RHEA:41792"/>
        <dbReference type="Rhea" id="RHEA-COMP:9623"/>
        <dbReference type="Rhea" id="RHEA-COMP:9685"/>
        <dbReference type="ChEBI" id="CHEBI:57287"/>
        <dbReference type="ChEBI" id="CHEBI:57384"/>
        <dbReference type="ChEBI" id="CHEBI:64479"/>
        <dbReference type="ChEBI" id="CHEBI:78449"/>
        <dbReference type="EC" id="2.3.1.39"/>
    </reaction>
    <physiologicalReaction direction="left-to-right" evidence="5">
        <dbReference type="Rhea" id="RHEA:41793"/>
    </physiologicalReaction>
</comment>
<dbReference type="SUPFAM" id="SSF55048">
    <property type="entry name" value="Probable ACP-binding domain of malonyl-CoA ACP transacylase"/>
    <property type="match status" value="1"/>
</dbReference>
<feature type="domain" description="Ketosynthase family 3 (KS3)" evidence="8">
    <location>
        <begin position="5"/>
        <end position="432"/>
    </location>
</feature>
<dbReference type="GO" id="GO:0006633">
    <property type="term" value="P:fatty acid biosynthetic process"/>
    <property type="evidence" value="ECO:0007669"/>
    <property type="project" value="UniProtKB-UniPathway"/>
</dbReference>
<dbReference type="SUPFAM" id="SSF50129">
    <property type="entry name" value="GroES-like"/>
    <property type="match status" value="1"/>
</dbReference>
<dbReference type="InterPro" id="IPR020841">
    <property type="entry name" value="PKS_Beta-ketoAc_synthase_dom"/>
</dbReference>
<dbReference type="InterPro" id="IPR057326">
    <property type="entry name" value="KR_dom"/>
</dbReference>
<dbReference type="GeneTree" id="ENSGT00940000164060"/>
<feature type="active site" description="Proton donor; for dehydratase activity" evidence="6">
    <location>
        <position position="1088"/>
    </location>
</feature>
<dbReference type="PANTHER" id="PTHR45681">
    <property type="entry name" value="POLYKETIDE SYNTHASE 44-RELATED"/>
    <property type="match status" value="1"/>
</dbReference>
<dbReference type="SMART" id="SM00827">
    <property type="entry name" value="PKS_AT"/>
    <property type="match status" value="1"/>
</dbReference>
<dbReference type="PROSITE" id="PS52004">
    <property type="entry name" value="KS3_2"/>
    <property type="match status" value="1"/>
</dbReference>
<dbReference type="CDD" id="cd00833">
    <property type="entry name" value="PKS"/>
    <property type="match status" value="1"/>
</dbReference>
<dbReference type="InterPro" id="IPR050444">
    <property type="entry name" value="Polyketide_Synthase"/>
</dbReference>
<dbReference type="InterPro" id="IPR013968">
    <property type="entry name" value="PKS_KR"/>
</dbReference>
<dbReference type="GO" id="GO:0031177">
    <property type="term" value="F:phosphopantetheine binding"/>
    <property type="evidence" value="ECO:0007669"/>
    <property type="project" value="InterPro"/>
</dbReference>
<dbReference type="Proteomes" id="UP000018467">
    <property type="component" value="Unassembled WGS sequence"/>
</dbReference>
<dbReference type="InterPro" id="IPR049552">
    <property type="entry name" value="PKS_DH_N"/>
</dbReference>
<organism evidence="10 11">
    <name type="scientific">Astyanax mexicanus</name>
    <name type="common">Blind cave fish</name>
    <name type="synonym">Astyanax fasciatus mexicanus</name>
    <dbReference type="NCBI Taxonomy" id="7994"/>
    <lineage>
        <taxon>Eukaryota</taxon>
        <taxon>Metazoa</taxon>
        <taxon>Chordata</taxon>
        <taxon>Craniata</taxon>
        <taxon>Vertebrata</taxon>
        <taxon>Euteleostomi</taxon>
        <taxon>Actinopterygii</taxon>
        <taxon>Neopterygii</taxon>
        <taxon>Teleostei</taxon>
        <taxon>Ostariophysi</taxon>
        <taxon>Characiformes</taxon>
        <taxon>Characoidei</taxon>
        <taxon>Acestrorhamphidae</taxon>
        <taxon>Acestrorhamphinae</taxon>
        <taxon>Astyanax</taxon>
    </lineage>
</organism>
<feature type="region of interest" description="N-terminal hotdog fold" evidence="6">
    <location>
        <begin position="887"/>
        <end position="1015"/>
    </location>
</feature>
<dbReference type="InterPro" id="IPR036736">
    <property type="entry name" value="ACP-like_sf"/>
</dbReference>
<evidence type="ECO:0000259" key="8">
    <source>
        <dbReference type="PROSITE" id="PS52004"/>
    </source>
</evidence>
<dbReference type="STRING" id="7994.ENSAMXP00000033334"/>
<dbReference type="InterPro" id="IPR049900">
    <property type="entry name" value="PKS_mFAS_DH"/>
</dbReference>
<reference evidence="11" key="1">
    <citation type="submission" date="2013-03" db="EMBL/GenBank/DDBJ databases">
        <authorList>
            <person name="Jeffery W."/>
            <person name="Warren W."/>
            <person name="Wilson R.K."/>
        </authorList>
    </citation>
    <scope>NUCLEOTIDE SEQUENCE</scope>
    <source>
        <strain evidence="11">female</strain>
    </source>
</reference>
<evidence type="ECO:0000259" key="9">
    <source>
        <dbReference type="PROSITE" id="PS52019"/>
    </source>
</evidence>
<dbReference type="Gene3D" id="3.10.129.110">
    <property type="entry name" value="Polyketide synthase dehydratase"/>
    <property type="match status" value="1"/>
</dbReference>
<dbReference type="InterPro" id="IPR009081">
    <property type="entry name" value="PP-bd_ACP"/>
</dbReference>
<comment type="pathway">
    <text evidence="1">Lipid metabolism; fatty acid biosynthesis.</text>
</comment>
<evidence type="ECO:0000256" key="1">
    <source>
        <dbReference type="ARBA" id="ARBA00005194"/>
    </source>
</evidence>
<dbReference type="UniPathway" id="UPA00094"/>
<dbReference type="Pfam" id="PF00550">
    <property type="entry name" value="PP-binding"/>
    <property type="match status" value="1"/>
</dbReference>
<evidence type="ECO:0000256" key="6">
    <source>
        <dbReference type="PROSITE-ProRule" id="PRU01363"/>
    </source>
</evidence>
<dbReference type="Gene3D" id="1.10.1200.10">
    <property type="entry name" value="ACP-like"/>
    <property type="match status" value="1"/>
</dbReference>
<dbReference type="InterPro" id="IPR014043">
    <property type="entry name" value="Acyl_transferase_dom"/>
</dbReference>
<keyword evidence="3" id="KW-0597">Phosphoprotein</keyword>
<dbReference type="InterPro" id="IPR020806">
    <property type="entry name" value="PKS_PP-bd"/>
</dbReference>
<dbReference type="SMART" id="SM00825">
    <property type="entry name" value="PKS_KS"/>
    <property type="match status" value="1"/>
</dbReference>
<dbReference type="InterPro" id="IPR001227">
    <property type="entry name" value="Ac_transferase_dom_sf"/>
</dbReference>
<dbReference type="Gene3D" id="3.40.47.10">
    <property type="match status" value="1"/>
</dbReference>
<feature type="domain" description="Carrier" evidence="7">
    <location>
        <begin position="2000"/>
        <end position="2075"/>
    </location>
</feature>
<dbReference type="PROSITE" id="PS00606">
    <property type="entry name" value="KS3_1"/>
    <property type="match status" value="1"/>
</dbReference>
<dbReference type="Pfam" id="PF21089">
    <property type="entry name" value="PKS_DH_N"/>
    <property type="match status" value="1"/>
</dbReference>
<dbReference type="InterPro" id="IPR049551">
    <property type="entry name" value="PKS_DH_C"/>
</dbReference>
<dbReference type="GO" id="GO:0004315">
    <property type="term" value="F:3-oxoacyl-[acyl-carrier-protein] synthase activity"/>
    <property type="evidence" value="ECO:0007669"/>
    <property type="project" value="InterPro"/>
</dbReference>
<protein>
    <submittedName>
        <fullName evidence="10">Uncharacterized protein</fullName>
    </submittedName>
</protein>
<dbReference type="Gene3D" id="3.40.50.720">
    <property type="entry name" value="NAD(P)-binding Rossmann-like Domain"/>
    <property type="match status" value="2"/>
</dbReference>
<dbReference type="Gene3D" id="3.40.366.10">
    <property type="entry name" value="Malonyl-Coenzyme A Acyl Carrier Protein, domain 2"/>
    <property type="match status" value="1"/>
</dbReference>
<dbReference type="InParanoid" id="A0A3B1IW64"/>
<dbReference type="Gene3D" id="3.30.70.250">
    <property type="entry name" value="Malonyl-CoA ACP transacylase, ACP-binding"/>
    <property type="match status" value="1"/>
</dbReference>
<dbReference type="GO" id="GO:0004314">
    <property type="term" value="F:[acyl-carrier-protein] S-malonyltransferase activity"/>
    <property type="evidence" value="ECO:0007669"/>
    <property type="project" value="UniProtKB-EC"/>
</dbReference>
<dbReference type="SMART" id="SM00822">
    <property type="entry name" value="PKS_KR"/>
    <property type="match status" value="1"/>
</dbReference>
<dbReference type="SUPFAM" id="SSF51735">
    <property type="entry name" value="NAD(P)-binding Rossmann-fold domains"/>
    <property type="match status" value="1"/>
</dbReference>
<dbReference type="Pfam" id="PF08659">
    <property type="entry name" value="KR"/>
    <property type="match status" value="1"/>
</dbReference>